<dbReference type="InParanoid" id="A0A059B4V2"/>
<dbReference type="SUPFAM" id="SSF55729">
    <property type="entry name" value="Acyl-CoA N-acyltransferases (Nat)"/>
    <property type="match status" value="1"/>
</dbReference>
<dbReference type="InterPro" id="IPR016181">
    <property type="entry name" value="Acyl_CoA_acyltransferase"/>
</dbReference>
<dbReference type="EMBL" id="KK198760">
    <property type="protein sequence ID" value="KCW61158.1"/>
    <property type="molecule type" value="Genomic_DNA"/>
</dbReference>
<dbReference type="PANTHER" id="PTHR31435">
    <property type="entry name" value="PROTEIN NATD1"/>
    <property type="match status" value="1"/>
</dbReference>
<dbReference type="STRING" id="71139.A0A059B4V2"/>
<gene>
    <name evidence="2" type="ORF">EUGRSUZ_H03927</name>
</gene>
<reference evidence="2" key="1">
    <citation type="submission" date="2013-07" db="EMBL/GenBank/DDBJ databases">
        <title>The genome of Eucalyptus grandis.</title>
        <authorList>
            <person name="Schmutz J."/>
            <person name="Hayes R."/>
            <person name="Myburg A."/>
            <person name="Tuskan G."/>
            <person name="Grattapaglia D."/>
            <person name="Rokhsar D.S."/>
        </authorList>
    </citation>
    <scope>NUCLEOTIDE SEQUENCE</scope>
    <source>
        <tissue evidence="2">Leaf extractions</tissue>
    </source>
</reference>
<dbReference type="PANTHER" id="PTHR31435:SF9">
    <property type="entry name" value="PROTEIN NATD1"/>
    <property type="match status" value="1"/>
</dbReference>
<dbReference type="Gramene" id="KCW61158">
    <property type="protein sequence ID" value="KCW61158"/>
    <property type="gene ID" value="EUGRSUZ_H03927"/>
</dbReference>
<accession>A0A059B4V2</accession>
<evidence type="ECO:0000256" key="1">
    <source>
        <dbReference type="SAM" id="MobiDB-lite"/>
    </source>
</evidence>
<protein>
    <submittedName>
        <fullName evidence="2">Uncharacterized protein</fullName>
    </submittedName>
</protein>
<organism evidence="2">
    <name type="scientific">Eucalyptus grandis</name>
    <name type="common">Flooded gum</name>
    <dbReference type="NCBI Taxonomy" id="71139"/>
    <lineage>
        <taxon>Eukaryota</taxon>
        <taxon>Viridiplantae</taxon>
        <taxon>Streptophyta</taxon>
        <taxon>Embryophyta</taxon>
        <taxon>Tracheophyta</taxon>
        <taxon>Spermatophyta</taxon>
        <taxon>Magnoliopsida</taxon>
        <taxon>eudicotyledons</taxon>
        <taxon>Gunneridae</taxon>
        <taxon>Pentapetalae</taxon>
        <taxon>rosids</taxon>
        <taxon>malvids</taxon>
        <taxon>Myrtales</taxon>
        <taxon>Myrtaceae</taxon>
        <taxon>Myrtoideae</taxon>
        <taxon>Eucalypteae</taxon>
        <taxon>Eucalyptus</taxon>
    </lineage>
</organism>
<evidence type="ECO:0000313" key="2">
    <source>
        <dbReference type="EMBL" id="KCW61158.1"/>
    </source>
</evidence>
<sequence length="94" mass="9989">MAATTTTGGGTSGEGPKMVWNQPQQRFETEDKKAYLRGGLGLASHLCVSAFRHAKTNSMSVVPTCSYVSVRSRNPSLSSLSVSGRVSLLCPRTV</sequence>
<name>A0A059B4V2_EUCGR</name>
<dbReference type="InterPro" id="IPR045057">
    <property type="entry name" value="Gcn5-rel_NAT"/>
</dbReference>
<proteinExistence type="predicted"/>
<dbReference type="Gene3D" id="3.40.630.30">
    <property type="match status" value="1"/>
</dbReference>
<feature type="region of interest" description="Disordered" evidence="1">
    <location>
        <begin position="1"/>
        <end position="24"/>
    </location>
</feature>
<dbReference type="AlphaFoldDB" id="A0A059B4V2"/>